<evidence type="ECO:0000256" key="12">
    <source>
        <dbReference type="ARBA" id="ARBA00047880"/>
    </source>
</evidence>
<keyword evidence="7 14" id="KW-0547">Nucleotide-binding</keyword>
<evidence type="ECO:0000259" key="15">
    <source>
        <dbReference type="SMART" id="SM00904"/>
    </source>
</evidence>
<dbReference type="PANTHER" id="PTHR22749">
    <property type="entry name" value="RIBOFLAVIN KINASE/FMN ADENYLYLTRANSFERASE"/>
    <property type="match status" value="1"/>
</dbReference>
<dbReference type="InterPro" id="IPR015864">
    <property type="entry name" value="FAD_synthase"/>
</dbReference>
<proteinExistence type="inferred from homology"/>
<keyword evidence="9 14" id="KW-0274">FAD</keyword>
<dbReference type="Pfam" id="PF01687">
    <property type="entry name" value="Flavokinase"/>
    <property type="match status" value="1"/>
</dbReference>
<evidence type="ECO:0000256" key="1">
    <source>
        <dbReference type="ARBA" id="ARBA00004726"/>
    </source>
</evidence>
<dbReference type="SUPFAM" id="SSF82114">
    <property type="entry name" value="Riboflavin kinase-like"/>
    <property type="match status" value="1"/>
</dbReference>
<name>A0ABY1JAS8_9BACT</name>
<keyword evidence="5 14" id="KW-0808">Transferase</keyword>
<dbReference type="PIRSF" id="PIRSF004491">
    <property type="entry name" value="FAD_Synth"/>
    <property type="match status" value="1"/>
</dbReference>
<comment type="catalytic activity">
    <reaction evidence="13 14">
        <text>FMN + ATP + H(+) = FAD + diphosphate</text>
        <dbReference type="Rhea" id="RHEA:17237"/>
        <dbReference type="ChEBI" id="CHEBI:15378"/>
        <dbReference type="ChEBI" id="CHEBI:30616"/>
        <dbReference type="ChEBI" id="CHEBI:33019"/>
        <dbReference type="ChEBI" id="CHEBI:57692"/>
        <dbReference type="ChEBI" id="CHEBI:58210"/>
        <dbReference type="EC" id="2.7.7.2"/>
    </reaction>
</comment>
<comment type="pathway">
    <text evidence="2 14">Cofactor biosynthesis; FMN biosynthesis; FMN from riboflavin (ATP route): step 1/1.</text>
</comment>
<evidence type="ECO:0000256" key="6">
    <source>
        <dbReference type="ARBA" id="ARBA00022695"/>
    </source>
</evidence>
<evidence type="ECO:0000256" key="13">
    <source>
        <dbReference type="ARBA" id="ARBA00049494"/>
    </source>
</evidence>
<dbReference type="Pfam" id="PF06574">
    <property type="entry name" value="FAD_syn"/>
    <property type="match status" value="1"/>
</dbReference>
<comment type="similarity">
    <text evidence="14">Belongs to the ribF family.</text>
</comment>
<evidence type="ECO:0000256" key="4">
    <source>
        <dbReference type="ARBA" id="ARBA00022643"/>
    </source>
</evidence>
<keyword evidence="8 14" id="KW-0418">Kinase</keyword>
<evidence type="ECO:0000313" key="17">
    <source>
        <dbReference type="Proteomes" id="UP000185093"/>
    </source>
</evidence>
<keyword evidence="4 14" id="KW-0288">FMN</keyword>
<evidence type="ECO:0000256" key="10">
    <source>
        <dbReference type="ARBA" id="ARBA00022840"/>
    </source>
</evidence>
<keyword evidence="17" id="KW-1185">Reference proteome</keyword>
<evidence type="ECO:0000256" key="8">
    <source>
        <dbReference type="ARBA" id="ARBA00022777"/>
    </source>
</evidence>
<dbReference type="EC" id="2.7.1.26" evidence="14"/>
<keyword evidence="10 14" id="KW-0067">ATP-binding</keyword>
<dbReference type="PANTHER" id="PTHR22749:SF6">
    <property type="entry name" value="RIBOFLAVIN KINASE"/>
    <property type="match status" value="1"/>
</dbReference>
<evidence type="ECO:0000313" key="16">
    <source>
        <dbReference type="EMBL" id="SIN62516.1"/>
    </source>
</evidence>
<comment type="pathway">
    <text evidence="1 14">Cofactor biosynthesis; FAD biosynthesis; FAD from FMN: step 1/1.</text>
</comment>
<keyword evidence="3 14" id="KW-0285">Flavoprotein</keyword>
<comment type="catalytic activity">
    <reaction evidence="12 14">
        <text>riboflavin + ATP = FMN + ADP + H(+)</text>
        <dbReference type="Rhea" id="RHEA:14357"/>
        <dbReference type="ChEBI" id="CHEBI:15378"/>
        <dbReference type="ChEBI" id="CHEBI:30616"/>
        <dbReference type="ChEBI" id="CHEBI:57986"/>
        <dbReference type="ChEBI" id="CHEBI:58210"/>
        <dbReference type="ChEBI" id="CHEBI:456216"/>
        <dbReference type="EC" id="2.7.1.26"/>
    </reaction>
</comment>
<dbReference type="Proteomes" id="UP000185093">
    <property type="component" value="Unassembled WGS sequence"/>
</dbReference>
<comment type="caution">
    <text evidence="16">The sequence shown here is derived from an EMBL/GenBank/DDBJ whole genome shotgun (WGS) entry which is preliminary data.</text>
</comment>
<dbReference type="EC" id="2.7.7.2" evidence="14"/>
<feature type="domain" description="Riboflavin kinase" evidence="15">
    <location>
        <begin position="164"/>
        <end position="289"/>
    </location>
</feature>
<evidence type="ECO:0000256" key="7">
    <source>
        <dbReference type="ARBA" id="ARBA00022741"/>
    </source>
</evidence>
<dbReference type="Gene3D" id="2.40.30.30">
    <property type="entry name" value="Riboflavin kinase-like"/>
    <property type="match status" value="1"/>
</dbReference>
<dbReference type="InterPro" id="IPR023465">
    <property type="entry name" value="Riboflavin_kinase_dom_sf"/>
</dbReference>
<evidence type="ECO:0000256" key="14">
    <source>
        <dbReference type="PIRNR" id="PIRNR004491"/>
    </source>
</evidence>
<protein>
    <recommendedName>
        <fullName evidence="14">Riboflavin biosynthesis protein</fullName>
    </recommendedName>
    <domain>
        <recommendedName>
            <fullName evidence="14">Riboflavin kinase</fullName>
            <ecNumber evidence="14">2.7.1.26</ecNumber>
        </recommendedName>
        <alternativeName>
            <fullName evidence="14">Flavokinase</fullName>
        </alternativeName>
    </domain>
    <domain>
        <recommendedName>
            <fullName evidence="14">FMN adenylyltransferase</fullName>
            <ecNumber evidence="14">2.7.7.2</ecNumber>
        </recommendedName>
        <alternativeName>
            <fullName evidence="14">FAD pyrophosphorylase</fullName>
        </alternativeName>
        <alternativeName>
            <fullName evidence="14">FAD synthase</fullName>
        </alternativeName>
    </domain>
</protein>
<dbReference type="RefSeq" id="WP_074198996.1">
    <property type="nucleotide sequence ID" value="NZ_FSQZ01000001.1"/>
</dbReference>
<dbReference type="Gene3D" id="3.40.50.620">
    <property type="entry name" value="HUPs"/>
    <property type="match status" value="1"/>
</dbReference>
<dbReference type="SUPFAM" id="SSF52374">
    <property type="entry name" value="Nucleotidylyl transferase"/>
    <property type="match status" value="1"/>
</dbReference>
<dbReference type="InterPro" id="IPR023468">
    <property type="entry name" value="Riboflavin_kinase"/>
</dbReference>
<reference evidence="16 17" key="1">
    <citation type="submission" date="2016-11" db="EMBL/GenBank/DDBJ databases">
        <authorList>
            <person name="Varghese N."/>
            <person name="Submissions S."/>
        </authorList>
    </citation>
    <scope>NUCLEOTIDE SEQUENCE [LARGE SCALE GENOMIC DNA]</scope>
    <source>
        <strain evidence="16 17">DSM 20664</strain>
    </source>
</reference>
<dbReference type="InterPro" id="IPR002606">
    <property type="entry name" value="Riboflavin_kinase_bac"/>
</dbReference>
<dbReference type="EMBL" id="FSQZ01000001">
    <property type="protein sequence ID" value="SIN62516.1"/>
    <property type="molecule type" value="Genomic_DNA"/>
</dbReference>
<evidence type="ECO:0000256" key="3">
    <source>
        <dbReference type="ARBA" id="ARBA00022630"/>
    </source>
</evidence>
<keyword evidence="6 14" id="KW-0548">Nucleotidyltransferase</keyword>
<keyword evidence="11" id="KW-0511">Multifunctional enzyme</keyword>
<gene>
    <name evidence="16" type="ORF">SAMN05444368_0178</name>
</gene>
<sequence>MILVLGSFDGFHKGHQALFDIARDVSGRMSLPWGVLTFVPHPQIVLGNGKFVPLFTDLERDFIASFLGIPKVLKMPFYQIKDLSPADFIEELERRFRAKGIIVGENFKFGRNRSGDVAFLREYLSRKGWFFAAIPPLRIDDMVVSSSLIRQLTQKGLMPQTQRMLGYPYFIISRVVEGNQRGRKLGFPTANLRLSSYKLVPPRGVYATAVLTQERWWSGALNIGYNPTFERGTEIHAEVHLDEFDGDLYGEMMIVLFLNHIREERKFESAQALIAQMKEDVIHAKEFCRKWFYEHESLLVALKKHWETYESSIKVLDAGLRLGL</sequence>
<dbReference type="SMART" id="SM00904">
    <property type="entry name" value="Flavokinase"/>
    <property type="match status" value="1"/>
</dbReference>
<dbReference type="CDD" id="cd02064">
    <property type="entry name" value="FAD_synthetase_N"/>
    <property type="match status" value="1"/>
</dbReference>
<dbReference type="InterPro" id="IPR015865">
    <property type="entry name" value="Riboflavin_kinase_bac/euk"/>
</dbReference>
<dbReference type="NCBIfam" id="TIGR00083">
    <property type="entry name" value="ribF"/>
    <property type="match status" value="1"/>
</dbReference>
<dbReference type="InterPro" id="IPR014729">
    <property type="entry name" value="Rossmann-like_a/b/a_fold"/>
</dbReference>
<dbReference type="GO" id="GO:0016301">
    <property type="term" value="F:kinase activity"/>
    <property type="evidence" value="ECO:0007669"/>
    <property type="project" value="UniProtKB-KW"/>
</dbReference>
<evidence type="ECO:0000256" key="11">
    <source>
        <dbReference type="ARBA" id="ARBA00023268"/>
    </source>
</evidence>
<evidence type="ECO:0000256" key="2">
    <source>
        <dbReference type="ARBA" id="ARBA00005201"/>
    </source>
</evidence>
<evidence type="ECO:0000256" key="9">
    <source>
        <dbReference type="ARBA" id="ARBA00022827"/>
    </source>
</evidence>
<accession>A0ABY1JAS8</accession>
<dbReference type="GO" id="GO:0016779">
    <property type="term" value="F:nucleotidyltransferase activity"/>
    <property type="evidence" value="ECO:0007669"/>
    <property type="project" value="UniProtKB-KW"/>
</dbReference>
<organism evidence="16 17">
    <name type="scientific">Acetomicrobium flavidum</name>
    <dbReference type="NCBI Taxonomy" id="49896"/>
    <lineage>
        <taxon>Bacteria</taxon>
        <taxon>Thermotogati</taxon>
        <taxon>Synergistota</taxon>
        <taxon>Synergistia</taxon>
        <taxon>Synergistales</taxon>
        <taxon>Acetomicrobiaceae</taxon>
        <taxon>Acetomicrobium</taxon>
    </lineage>
</organism>
<evidence type="ECO:0000256" key="5">
    <source>
        <dbReference type="ARBA" id="ARBA00022679"/>
    </source>
</evidence>